<comment type="caution">
    <text evidence="8">Lacks conserved residue(s) required for the propagation of feature annotation.</text>
</comment>
<keyword evidence="1 8" id="KW-0963">Cytoplasm</keyword>
<feature type="binding site" evidence="8">
    <location>
        <position position="21"/>
    </location>
    <ligand>
        <name>GTP</name>
        <dbReference type="ChEBI" id="CHEBI:37565"/>
    </ligand>
</feature>
<dbReference type="HAMAP" id="MF_00316">
    <property type="entry name" value="MobA"/>
    <property type="match status" value="1"/>
</dbReference>
<name>A0ABT7LBJ6_9BACI</name>
<dbReference type="EMBL" id="JASTZU010000050">
    <property type="protein sequence ID" value="MDL4841930.1"/>
    <property type="molecule type" value="Genomic_DNA"/>
</dbReference>
<dbReference type="SUPFAM" id="SSF53448">
    <property type="entry name" value="Nucleotide-diphospho-sugar transferases"/>
    <property type="match status" value="1"/>
</dbReference>
<sequence>MNNIVGIVLAGGQSRRFGTPKAFAEKDGVFFYQYSIEALKPFSSSVLIVTSPKLQDSFKIKLPFCYVITDSVFQGHGPLAGLCSAMEEIRADWYFVLPTDVPFIEKWVIEQLISHINENSQAIVPTVNGRNQPLIALYSYESKKIIEHQLRHQKRSLNQLLSKLSVKYVEIEDHAPFININRKNDYELYINKSIE</sequence>
<evidence type="ECO:0000256" key="4">
    <source>
        <dbReference type="ARBA" id="ARBA00022741"/>
    </source>
</evidence>
<evidence type="ECO:0000259" key="9">
    <source>
        <dbReference type="Pfam" id="PF12804"/>
    </source>
</evidence>
<comment type="subcellular location">
    <subcellularLocation>
        <location evidence="8">Cytoplasm</location>
    </subcellularLocation>
</comment>
<feature type="binding site" evidence="8">
    <location>
        <position position="100"/>
    </location>
    <ligand>
        <name>Mg(2+)</name>
        <dbReference type="ChEBI" id="CHEBI:18420"/>
    </ligand>
</feature>
<keyword evidence="11" id="KW-1185">Reference proteome</keyword>
<comment type="cofactor">
    <cofactor evidence="8">
        <name>Mg(2+)</name>
        <dbReference type="ChEBI" id="CHEBI:18420"/>
    </cofactor>
</comment>
<organism evidence="10 11">
    <name type="scientific">Aquibacillus rhizosphaerae</name>
    <dbReference type="NCBI Taxonomy" id="3051431"/>
    <lineage>
        <taxon>Bacteria</taxon>
        <taxon>Bacillati</taxon>
        <taxon>Bacillota</taxon>
        <taxon>Bacilli</taxon>
        <taxon>Bacillales</taxon>
        <taxon>Bacillaceae</taxon>
        <taxon>Aquibacillus</taxon>
    </lineage>
</organism>
<comment type="similarity">
    <text evidence="8">Belongs to the MobA family.</text>
</comment>
<dbReference type="CDD" id="cd02503">
    <property type="entry name" value="MobA"/>
    <property type="match status" value="1"/>
</dbReference>
<reference evidence="10 11" key="1">
    <citation type="submission" date="2023-06" db="EMBL/GenBank/DDBJ databases">
        <title>Aquibacillus rhizosphaerae LR5S19.</title>
        <authorList>
            <person name="Sun J.-Q."/>
        </authorList>
    </citation>
    <scope>NUCLEOTIDE SEQUENCE [LARGE SCALE GENOMIC DNA]</scope>
    <source>
        <strain evidence="10 11">LR5S19</strain>
    </source>
</reference>
<proteinExistence type="inferred from homology"/>
<keyword evidence="7 8" id="KW-0501">Molybdenum cofactor biosynthesis</keyword>
<keyword evidence="10" id="KW-0548">Nucleotidyltransferase</keyword>
<comment type="caution">
    <text evidence="10">The sequence shown here is derived from an EMBL/GenBank/DDBJ whole genome shotgun (WGS) entry which is preliminary data.</text>
</comment>
<evidence type="ECO:0000313" key="10">
    <source>
        <dbReference type="EMBL" id="MDL4841930.1"/>
    </source>
</evidence>
<evidence type="ECO:0000256" key="1">
    <source>
        <dbReference type="ARBA" id="ARBA00022490"/>
    </source>
</evidence>
<feature type="binding site" evidence="8">
    <location>
        <position position="100"/>
    </location>
    <ligand>
        <name>GTP</name>
        <dbReference type="ChEBI" id="CHEBI:37565"/>
    </ligand>
</feature>
<dbReference type="Gene3D" id="3.90.550.10">
    <property type="entry name" value="Spore Coat Polysaccharide Biosynthesis Protein SpsA, Chain A"/>
    <property type="match status" value="1"/>
</dbReference>
<dbReference type="InterPro" id="IPR025877">
    <property type="entry name" value="MobA-like_NTP_Trfase"/>
</dbReference>
<keyword evidence="6 8" id="KW-0342">GTP-binding</keyword>
<feature type="binding site" evidence="8">
    <location>
        <begin position="9"/>
        <end position="11"/>
    </location>
    <ligand>
        <name>GTP</name>
        <dbReference type="ChEBI" id="CHEBI:37565"/>
    </ligand>
</feature>
<dbReference type="InterPro" id="IPR029044">
    <property type="entry name" value="Nucleotide-diphossugar_trans"/>
</dbReference>
<evidence type="ECO:0000256" key="7">
    <source>
        <dbReference type="ARBA" id="ARBA00023150"/>
    </source>
</evidence>
<comment type="domain">
    <text evidence="8">The N-terminal domain determines nucleotide recognition and specific binding, while the C-terminal domain determines the specific binding to the target protein.</text>
</comment>
<dbReference type="Pfam" id="PF12804">
    <property type="entry name" value="NTP_transf_3"/>
    <property type="match status" value="1"/>
</dbReference>
<protein>
    <recommendedName>
        <fullName evidence="8">Probable molybdenum cofactor guanylyltransferase</fullName>
        <shortName evidence="8">MoCo guanylyltransferase</shortName>
        <ecNumber evidence="8">2.7.7.77</ecNumber>
    </recommendedName>
    <alternativeName>
        <fullName evidence="8">GTP:molybdopterin guanylyltransferase</fullName>
    </alternativeName>
    <alternativeName>
        <fullName evidence="8">Mo-MPT guanylyltransferase</fullName>
    </alternativeName>
    <alternativeName>
        <fullName evidence="8">Molybdopterin guanylyltransferase</fullName>
    </alternativeName>
    <alternativeName>
        <fullName evidence="8">Molybdopterin-guanine dinucleotide synthase</fullName>
        <shortName evidence="8">MGD synthase</shortName>
    </alternativeName>
</protein>
<evidence type="ECO:0000313" key="11">
    <source>
        <dbReference type="Proteomes" id="UP001235343"/>
    </source>
</evidence>
<dbReference type="Proteomes" id="UP001235343">
    <property type="component" value="Unassembled WGS sequence"/>
</dbReference>
<keyword evidence="4 8" id="KW-0547">Nucleotide-binding</keyword>
<comment type="function">
    <text evidence="8">Transfers a GMP moiety from GTP to Mo-molybdopterin (Mo-MPT) cofactor (Moco or molybdenum cofactor) to form Mo-molybdopterin guanine dinucleotide (Mo-MGD) cofactor.</text>
</comment>
<evidence type="ECO:0000256" key="2">
    <source>
        <dbReference type="ARBA" id="ARBA00022679"/>
    </source>
</evidence>
<comment type="catalytic activity">
    <reaction evidence="8">
        <text>Mo-molybdopterin + GTP + H(+) = Mo-molybdopterin guanine dinucleotide + diphosphate</text>
        <dbReference type="Rhea" id="RHEA:34243"/>
        <dbReference type="ChEBI" id="CHEBI:15378"/>
        <dbReference type="ChEBI" id="CHEBI:33019"/>
        <dbReference type="ChEBI" id="CHEBI:37565"/>
        <dbReference type="ChEBI" id="CHEBI:71302"/>
        <dbReference type="ChEBI" id="CHEBI:71310"/>
        <dbReference type="EC" id="2.7.7.77"/>
    </reaction>
</comment>
<keyword evidence="5 8" id="KW-0460">Magnesium</keyword>
<feature type="binding site" evidence="8">
    <location>
        <position position="70"/>
    </location>
    <ligand>
        <name>GTP</name>
        <dbReference type="ChEBI" id="CHEBI:37565"/>
    </ligand>
</feature>
<evidence type="ECO:0000256" key="8">
    <source>
        <dbReference type="HAMAP-Rule" id="MF_00316"/>
    </source>
</evidence>
<dbReference type="PANTHER" id="PTHR19136:SF81">
    <property type="entry name" value="MOLYBDENUM COFACTOR GUANYLYLTRANSFERASE"/>
    <property type="match status" value="1"/>
</dbReference>
<feature type="domain" description="MobA-like NTP transferase" evidence="9">
    <location>
        <begin position="6"/>
        <end position="163"/>
    </location>
</feature>
<dbReference type="InterPro" id="IPR013482">
    <property type="entry name" value="Molybde_CF_guanTrfase"/>
</dbReference>
<keyword evidence="3 8" id="KW-0479">Metal-binding</keyword>
<evidence type="ECO:0000256" key="3">
    <source>
        <dbReference type="ARBA" id="ARBA00022723"/>
    </source>
</evidence>
<gene>
    <name evidence="8" type="primary">mobA</name>
    <name evidence="10" type="ORF">QQS35_15935</name>
</gene>
<accession>A0ABT7LBJ6</accession>
<dbReference type="EC" id="2.7.7.77" evidence="8"/>
<evidence type="ECO:0000256" key="6">
    <source>
        <dbReference type="ARBA" id="ARBA00023134"/>
    </source>
</evidence>
<dbReference type="GO" id="GO:0061603">
    <property type="term" value="F:molybdenum cofactor guanylyltransferase activity"/>
    <property type="evidence" value="ECO:0007669"/>
    <property type="project" value="UniProtKB-EC"/>
</dbReference>
<dbReference type="RefSeq" id="WP_285933217.1">
    <property type="nucleotide sequence ID" value="NZ_JASTZU010000050.1"/>
</dbReference>
<dbReference type="PANTHER" id="PTHR19136">
    <property type="entry name" value="MOLYBDENUM COFACTOR GUANYLYLTRANSFERASE"/>
    <property type="match status" value="1"/>
</dbReference>
<keyword evidence="2 8" id="KW-0808">Transferase</keyword>
<evidence type="ECO:0000256" key="5">
    <source>
        <dbReference type="ARBA" id="ARBA00022842"/>
    </source>
</evidence>